<dbReference type="PRINTS" id="PR00332">
    <property type="entry name" value="HISTRIAD"/>
</dbReference>
<evidence type="ECO:0000259" key="3">
    <source>
        <dbReference type="PROSITE" id="PS51084"/>
    </source>
</evidence>
<dbReference type="CDD" id="cd00085">
    <property type="entry name" value="HNHc"/>
    <property type="match status" value="1"/>
</dbReference>
<accession>A0ABQ4RTV4</accession>
<keyword evidence="5" id="KW-1185">Reference proteome</keyword>
<evidence type="ECO:0000256" key="2">
    <source>
        <dbReference type="SAM" id="MobiDB-lite"/>
    </source>
</evidence>
<dbReference type="Pfam" id="PF01230">
    <property type="entry name" value="HIT"/>
    <property type="match status" value="1"/>
</dbReference>
<dbReference type="Proteomes" id="UP001055125">
    <property type="component" value="Unassembled WGS sequence"/>
</dbReference>
<dbReference type="InterPro" id="IPR002711">
    <property type="entry name" value="HNH"/>
</dbReference>
<feature type="compositionally biased region" description="Polar residues" evidence="2">
    <location>
        <begin position="312"/>
        <end position="323"/>
    </location>
</feature>
<protein>
    <recommendedName>
        <fullName evidence="3">HIT domain-containing protein</fullName>
    </recommendedName>
</protein>
<feature type="region of interest" description="Disordered" evidence="2">
    <location>
        <begin position="291"/>
        <end position="323"/>
    </location>
</feature>
<gene>
    <name evidence="4" type="ORF">OCOJLMKI_0170</name>
</gene>
<dbReference type="SUPFAM" id="SSF54197">
    <property type="entry name" value="HIT-like"/>
    <property type="match status" value="1"/>
</dbReference>
<dbReference type="EMBL" id="BPQP01000002">
    <property type="protein sequence ID" value="GJD92985.1"/>
    <property type="molecule type" value="Genomic_DNA"/>
</dbReference>
<feature type="short sequence motif" description="Histidine triad motif" evidence="1">
    <location>
        <begin position="282"/>
        <end position="286"/>
    </location>
</feature>
<reference evidence="4" key="1">
    <citation type="journal article" date="2021" name="Front. Microbiol.">
        <title>Comprehensive Comparative Genomics and Phenotyping of Methylobacterium Species.</title>
        <authorList>
            <person name="Alessa O."/>
            <person name="Ogura Y."/>
            <person name="Fujitani Y."/>
            <person name="Takami H."/>
            <person name="Hayashi T."/>
            <person name="Sahin N."/>
            <person name="Tani A."/>
        </authorList>
    </citation>
    <scope>NUCLEOTIDE SEQUENCE</scope>
    <source>
        <strain evidence="4">DSM 19015</strain>
    </source>
</reference>
<organism evidence="4 5">
    <name type="scientific">Methylobacterium iners</name>
    <dbReference type="NCBI Taxonomy" id="418707"/>
    <lineage>
        <taxon>Bacteria</taxon>
        <taxon>Pseudomonadati</taxon>
        <taxon>Pseudomonadota</taxon>
        <taxon>Alphaproteobacteria</taxon>
        <taxon>Hyphomicrobiales</taxon>
        <taxon>Methylobacteriaceae</taxon>
        <taxon>Methylobacterium</taxon>
    </lineage>
</organism>
<dbReference type="Gene3D" id="3.30.428.10">
    <property type="entry name" value="HIT-like"/>
    <property type="match status" value="1"/>
</dbReference>
<dbReference type="PROSITE" id="PS51084">
    <property type="entry name" value="HIT_2"/>
    <property type="match status" value="1"/>
</dbReference>
<dbReference type="RefSeq" id="WP_238242151.1">
    <property type="nucleotide sequence ID" value="NZ_BPQP01000002.1"/>
</dbReference>
<dbReference type="InterPro" id="IPR003615">
    <property type="entry name" value="HNH_nuc"/>
</dbReference>
<feature type="domain" description="HIT" evidence="3">
    <location>
        <begin position="190"/>
        <end position="297"/>
    </location>
</feature>
<dbReference type="SMART" id="SM00507">
    <property type="entry name" value="HNHc"/>
    <property type="match status" value="1"/>
</dbReference>
<evidence type="ECO:0000313" key="5">
    <source>
        <dbReference type="Proteomes" id="UP001055125"/>
    </source>
</evidence>
<dbReference type="Gene3D" id="1.10.30.50">
    <property type="match status" value="1"/>
</dbReference>
<dbReference type="InterPro" id="IPR036265">
    <property type="entry name" value="HIT-like_sf"/>
</dbReference>
<sequence>MSHIYQPLMLRALLEGGGWASTRTIAASFLERDESQIDYYSEIVKRMPGRVLSSHGLVKREGHGFRLVPEIAHLTQEEKAQLQQLCDDAVAAYMVKRGKRLYAHRHTAPGDVSGNDRYEVLKRAGYRCELCGVPADERVLHVDHIVPRRHGGGDDRANLQALCYLCNGNKGARDDTDFRAVRTSADAREAGCPFCDHEGRELVAENSLAVAFRDLYPVTPLHTLVVPRRHALTFFDLYEPERRAMNLLLDEVRARIESADPSVTGFNIGMNCGEDAGQTVNHAHIHLIPRRNGDVEQPRGGVRGIIPGKSSYYPSSQRARSND</sequence>
<dbReference type="PANTHER" id="PTHR42997">
    <property type="entry name" value="HIT FAMILY HYDROLASE"/>
    <property type="match status" value="1"/>
</dbReference>
<dbReference type="PANTHER" id="PTHR42997:SF1">
    <property type="entry name" value="AP-4-A PHOSPHORYLASE"/>
    <property type="match status" value="1"/>
</dbReference>
<evidence type="ECO:0000313" key="4">
    <source>
        <dbReference type="EMBL" id="GJD92985.1"/>
    </source>
</evidence>
<dbReference type="InterPro" id="IPR052908">
    <property type="entry name" value="AP-4-A_phosphorylase"/>
</dbReference>
<dbReference type="InterPro" id="IPR011146">
    <property type="entry name" value="HIT-like"/>
</dbReference>
<dbReference type="InterPro" id="IPR001310">
    <property type="entry name" value="Histidine_triad_HIT"/>
</dbReference>
<comment type="caution">
    <text evidence="4">The sequence shown here is derived from an EMBL/GenBank/DDBJ whole genome shotgun (WGS) entry which is preliminary data.</text>
</comment>
<proteinExistence type="predicted"/>
<name>A0ABQ4RTV4_9HYPH</name>
<evidence type="ECO:0000256" key="1">
    <source>
        <dbReference type="PROSITE-ProRule" id="PRU00464"/>
    </source>
</evidence>
<dbReference type="Pfam" id="PF01844">
    <property type="entry name" value="HNH"/>
    <property type="match status" value="1"/>
</dbReference>
<reference evidence="4" key="2">
    <citation type="submission" date="2021-08" db="EMBL/GenBank/DDBJ databases">
        <authorList>
            <person name="Tani A."/>
            <person name="Ola A."/>
            <person name="Ogura Y."/>
            <person name="Katsura K."/>
            <person name="Hayashi T."/>
        </authorList>
    </citation>
    <scope>NUCLEOTIDE SEQUENCE</scope>
    <source>
        <strain evidence="4">DSM 19015</strain>
    </source>
</reference>